<evidence type="ECO:0000313" key="2">
    <source>
        <dbReference type="Proteomes" id="UP000653674"/>
    </source>
</evidence>
<reference evidence="1" key="1">
    <citation type="submission" date="2021-01" db="EMBL/GenBank/DDBJ databases">
        <title>Whole genome shotgun sequence of Planosporangium flavigriseum NBRC 105377.</title>
        <authorList>
            <person name="Komaki H."/>
            <person name="Tamura T."/>
        </authorList>
    </citation>
    <scope>NUCLEOTIDE SEQUENCE</scope>
    <source>
        <strain evidence="1">NBRC 105377</strain>
    </source>
</reference>
<keyword evidence="2" id="KW-1185">Reference proteome</keyword>
<gene>
    <name evidence="1" type="ORF">Pfl04_28650</name>
</gene>
<dbReference type="Proteomes" id="UP000653674">
    <property type="component" value="Unassembled WGS sequence"/>
</dbReference>
<sequence length="99" mass="10364">MTYEAPVIVVCGAARARAMVIGAVLPLGDVTDAAAGVAGTVARPKSDTAVLKATARRRVGDAGASDTTRLLRWRSFWAARSEADSMDLGPSPDLSAEYW</sequence>
<name>A0A8J3PLG0_9ACTN</name>
<dbReference type="AlphaFoldDB" id="A0A8J3PLG0"/>
<evidence type="ECO:0000313" key="1">
    <source>
        <dbReference type="EMBL" id="GIG74461.1"/>
    </source>
</evidence>
<comment type="caution">
    <text evidence="1">The sequence shown here is derived from an EMBL/GenBank/DDBJ whole genome shotgun (WGS) entry which is preliminary data.</text>
</comment>
<organism evidence="1 2">
    <name type="scientific">Planosporangium flavigriseum</name>
    <dbReference type="NCBI Taxonomy" id="373681"/>
    <lineage>
        <taxon>Bacteria</taxon>
        <taxon>Bacillati</taxon>
        <taxon>Actinomycetota</taxon>
        <taxon>Actinomycetes</taxon>
        <taxon>Micromonosporales</taxon>
        <taxon>Micromonosporaceae</taxon>
        <taxon>Planosporangium</taxon>
    </lineage>
</organism>
<proteinExistence type="predicted"/>
<protein>
    <submittedName>
        <fullName evidence="1">Uncharacterized protein</fullName>
    </submittedName>
</protein>
<accession>A0A8J3PLG0</accession>
<dbReference type="EMBL" id="BONU01000018">
    <property type="protein sequence ID" value="GIG74461.1"/>
    <property type="molecule type" value="Genomic_DNA"/>
</dbReference>